<dbReference type="OrthoDB" id="7502135at2"/>
<dbReference type="STRING" id="1648404.CP97_14819"/>
<dbReference type="Proteomes" id="UP000059113">
    <property type="component" value="Chromosome"/>
</dbReference>
<evidence type="ECO:0008006" key="4">
    <source>
        <dbReference type="Google" id="ProtNLM"/>
    </source>
</evidence>
<feature type="transmembrane region" description="Helical" evidence="1">
    <location>
        <begin position="21"/>
        <end position="43"/>
    </location>
</feature>
<reference evidence="2 3" key="1">
    <citation type="journal article" date="2015" name="Int. J. Syst. Evol. Microbiol.">
        <title>Erythrobacter atlanticus sp. nov., a bacterium from ocean sediment able to degrade polycyclic aromatic hydrocarbons.</title>
        <authorList>
            <person name="Zhuang L."/>
            <person name="Liu Y."/>
            <person name="Wang L."/>
            <person name="Wang W."/>
            <person name="Shao Z."/>
        </authorList>
    </citation>
    <scope>NUCLEOTIDE SEQUENCE [LARGE SCALE GENOMIC DNA]</scope>
    <source>
        <strain evidence="3">s21-N3</strain>
    </source>
</reference>
<reference evidence="3" key="2">
    <citation type="submission" date="2015-04" db="EMBL/GenBank/DDBJ databases">
        <title>The complete genome sequence of Erythrobacter sp. s21-N3.</title>
        <authorList>
            <person name="Zhuang L."/>
            <person name="Liu Y."/>
            <person name="Shao Z."/>
        </authorList>
    </citation>
    <scope>NUCLEOTIDE SEQUENCE [LARGE SCALE GENOMIC DNA]</scope>
    <source>
        <strain evidence="3">s21-N3</strain>
    </source>
</reference>
<feature type="transmembrane region" description="Helical" evidence="1">
    <location>
        <begin position="148"/>
        <end position="167"/>
    </location>
</feature>
<organism evidence="2 3">
    <name type="scientific">Aurantiacibacter atlanticus</name>
    <dbReference type="NCBI Taxonomy" id="1648404"/>
    <lineage>
        <taxon>Bacteria</taxon>
        <taxon>Pseudomonadati</taxon>
        <taxon>Pseudomonadota</taxon>
        <taxon>Alphaproteobacteria</taxon>
        <taxon>Sphingomonadales</taxon>
        <taxon>Erythrobacteraceae</taxon>
        <taxon>Aurantiacibacter</taxon>
    </lineage>
</organism>
<keyword evidence="1" id="KW-1133">Transmembrane helix</keyword>
<gene>
    <name evidence="2" type="ORF">CP97_14819</name>
</gene>
<dbReference type="PROSITE" id="PS51257">
    <property type="entry name" value="PROKAR_LIPOPROTEIN"/>
    <property type="match status" value="1"/>
</dbReference>
<dbReference type="EMBL" id="CP011310">
    <property type="protein sequence ID" value="ANC50505.1"/>
    <property type="molecule type" value="Genomic_DNA"/>
</dbReference>
<keyword evidence="1" id="KW-0812">Transmembrane</keyword>
<sequence length="172" mass="17254">MLAGREAVRISRIAAKGAPPAPLFVIIAAVAIAACALASWLAGEFAPLLTGRQKSWFVAAAMVLAALEVIVLRAPVAPREPTRSLGAIAIVLFAGVLADASGLLILSLGVATAAPLFVAAGGALAVAGVLGAALLAGRDWEKLPLPTMRWATGIALLLGAFAIALLSPDAFS</sequence>
<feature type="transmembrane region" description="Helical" evidence="1">
    <location>
        <begin position="55"/>
        <end position="72"/>
    </location>
</feature>
<accession>A0A168M307</accession>
<evidence type="ECO:0000313" key="3">
    <source>
        <dbReference type="Proteomes" id="UP000059113"/>
    </source>
</evidence>
<evidence type="ECO:0000256" key="1">
    <source>
        <dbReference type="SAM" id="Phobius"/>
    </source>
</evidence>
<dbReference type="AlphaFoldDB" id="A0A168M307"/>
<keyword evidence="3" id="KW-1185">Reference proteome</keyword>
<evidence type="ECO:0000313" key="2">
    <source>
        <dbReference type="EMBL" id="ANC50505.1"/>
    </source>
</evidence>
<feature type="transmembrane region" description="Helical" evidence="1">
    <location>
        <begin position="116"/>
        <end position="136"/>
    </location>
</feature>
<name>A0A168M307_9SPHN</name>
<proteinExistence type="predicted"/>
<dbReference type="KEGG" id="ery:CP97_14819"/>
<feature type="transmembrane region" description="Helical" evidence="1">
    <location>
        <begin position="84"/>
        <end position="110"/>
    </location>
</feature>
<keyword evidence="1" id="KW-0472">Membrane</keyword>
<protein>
    <recommendedName>
        <fullName evidence="4">GDT1 family protein</fullName>
    </recommendedName>
</protein>